<dbReference type="PIRSF" id="PIRSF001771">
    <property type="entry name" value="Cyclin_A_B_D_E"/>
    <property type="match status" value="1"/>
</dbReference>
<keyword evidence="2" id="KW-0132">Cell division</keyword>
<evidence type="ECO:0000259" key="8">
    <source>
        <dbReference type="SMART" id="SM01332"/>
    </source>
</evidence>
<dbReference type="InterPro" id="IPR013763">
    <property type="entry name" value="Cyclin-like_dom"/>
</dbReference>
<evidence type="ECO:0000256" key="1">
    <source>
        <dbReference type="ARBA" id="ARBA00006955"/>
    </source>
</evidence>
<evidence type="ECO:0000256" key="4">
    <source>
        <dbReference type="ARBA" id="ARBA00023306"/>
    </source>
</evidence>
<dbReference type="PANTHER" id="PTHR10177">
    <property type="entry name" value="CYCLINS"/>
    <property type="match status" value="1"/>
</dbReference>
<dbReference type="Gene3D" id="1.10.472.10">
    <property type="entry name" value="Cyclin-like"/>
    <property type="match status" value="2"/>
</dbReference>
<dbReference type="CDD" id="cd20512">
    <property type="entry name" value="CYCLIN_CLBs_yeast_rpt2"/>
    <property type="match status" value="1"/>
</dbReference>
<evidence type="ECO:0000256" key="6">
    <source>
        <dbReference type="SAM" id="MobiDB-lite"/>
    </source>
</evidence>
<evidence type="ECO:0000313" key="10">
    <source>
        <dbReference type="Proteomes" id="UP000256601"/>
    </source>
</evidence>
<proteinExistence type="inferred from homology"/>
<dbReference type="FunFam" id="1.10.472.10:FF:000001">
    <property type="entry name" value="G2/mitotic-specific cyclin"/>
    <property type="match status" value="1"/>
</dbReference>
<dbReference type="GO" id="GO:0044772">
    <property type="term" value="P:mitotic cell cycle phase transition"/>
    <property type="evidence" value="ECO:0007669"/>
    <property type="project" value="InterPro"/>
</dbReference>
<feature type="domain" description="Cyclin C-terminal" evidence="8">
    <location>
        <begin position="386"/>
        <end position="501"/>
    </location>
</feature>
<accession>A0A371CDR5</accession>
<evidence type="ECO:0000256" key="2">
    <source>
        <dbReference type="ARBA" id="ARBA00022618"/>
    </source>
</evidence>
<dbReference type="AlphaFoldDB" id="A0A371CDR5"/>
<dbReference type="Pfam" id="PF02984">
    <property type="entry name" value="Cyclin_C"/>
    <property type="match status" value="1"/>
</dbReference>
<feature type="region of interest" description="Disordered" evidence="6">
    <location>
        <begin position="1"/>
        <end position="29"/>
    </location>
</feature>
<protein>
    <submittedName>
        <fullName evidence="9">Cyclin-like protein</fullName>
    </submittedName>
</protein>
<dbReference type="GO" id="GO:0051301">
    <property type="term" value="P:cell division"/>
    <property type="evidence" value="ECO:0007669"/>
    <property type="project" value="UniProtKB-KW"/>
</dbReference>
<dbReference type="PROSITE" id="PS00292">
    <property type="entry name" value="CYCLINS"/>
    <property type="match status" value="1"/>
</dbReference>
<dbReference type="Pfam" id="PF00134">
    <property type="entry name" value="Cyclin_N"/>
    <property type="match status" value="1"/>
</dbReference>
<evidence type="ECO:0000256" key="5">
    <source>
        <dbReference type="RuleBase" id="RU000383"/>
    </source>
</evidence>
<dbReference type="GO" id="GO:0016538">
    <property type="term" value="F:cyclin-dependent protein serine/threonine kinase regulator activity"/>
    <property type="evidence" value="ECO:0007669"/>
    <property type="project" value="InterPro"/>
</dbReference>
<dbReference type="InterPro" id="IPR004367">
    <property type="entry name" value="Cyclin_C-dom"/>
</dbReference>
<evidence type="ECO:0000256" key="3">
    <source>
        <dbReference type="ARBA" id="ARBA00023127"/>
    </source>
</evidence>
<gene>
    <name evidence="9" type="ORF">B0I71DRAFT_127547</name>
</gene>
<reference evidence="9 10" key="1">
    <citation type="submission" date="2018-07" db="EMBL/GenBank/DDBJ databases">
        <title>Draft Genome Assemblies for Five Robust Yarrowia lipolytica Strains Exhibiting High Lipid Production and Pentose Sugar Utilization and Sugar Alcohol Secretion from Undetoxified Lignocellulosic Biomass Hydrolysates.</title>
        <authorList>
            <consortium name="DOE Joint Genome Institute"/>
            <person name="Walker C."/>
            <person name="Ryu S."/>
            <person name="Na H."/>
            <person name="Zane M."/>
            <person name="LaButti K."/>
            <person name="Lipzen A."/>
            <person name="Haridas S."/>
            <person name="Barry K."/>
            <person name="Grigoriev I.V."/>
            <person name="Quarterman J."/>
            <person name="Slininger P."/>
            <person name="Dien B."/>
            <person name="Trinh C.T."/>
        </authorList>
    </citation>
    <scope>NUCLEOTIDE SEQUENCE [LARGE SCALE GENOMIC DNA]</scope>
    <source>
        <strain evidence="9 10">YB392</strain>
    </source>
</reference>
<feature type="domain" description="Cyclin-like" evidence="7">
    <location>
        <begin position="390"/>
        <end position="472"/>
    </location>
</feature>
<dbReference type="Proteomes" id="UP000256601">
    <property type="component" value="Unassembled WGS sequence"/>
</dbReference>
<feature type="region of interest" description="Disordered" evidence="6">
    <location>
        <begin position="147"/>
        <end position="169"/>
    </location>
</feature>
<dbReference type="VEuPathDB" id="FungiDB:YALI0_B15180g"/>
<dbReference type="SUPFAM" id="SSF47954">
    <property type="entry name" value="Cyclin-like"/>
    <property type="match status" value="2"/>
</dbReference>
<evidence type="ECO:0000259" key="7">
    <source>
        <dbReference type="SMART" id="SM00385"/>
    </source>
</evidence>
<dbReference type="InterPro" id="IPR048258">
    <property type="entry name" value="Cyclins_cyclin-box"/>
</dbReference>
<organism evidence="9 10">
    <name type="scientific">Yarrowia lipolytica</name>
    <name type="common">Candida lipolytica</name>
    <dbReference type="NCBI Taxonomy" id="4952"/>
    <lineage>
        <taxon>Eukaryota</taxon>
        <taxon>Fungi</taxon>
        <taxon>Dikarya</taxon>
        <taxon>Ascomycota</taxon>
        <taxon>Saccharomycotina</taxon>
        <taxon>Dipodascomycetes</taxon>
        <taxon>Dipodascales</taxon>
        <taxon>Dipodascales incertae sedis</taxon>
        <taxon>Yarrowia</taxon>
    </lineage>
</organism>
<dbReference type="EMBL" id="KZ858953">
    <property type="protein sequence ID" value="RDW28432.1"/>
    <property type="molecule type" value="Genomic_DNA"/>
</dbReference>
<dbReference type="SMART" id="SM00385">
    <property type="entry name" value="CYCLIN"/>
    <property type="match status" value="2"/>
</dbReference>
<feature type="region of interest" description="Disordered" evidence="6">
    <location>
        <begin position="95"/>
        <end position="133"/>
    </location>
</feature>
<dbReference type="OrthoDB" id="5590282at2759"/>
<dbReference type="FunFam" id="1.10.472.10:FF:000005">
    <property type="entry name" value="G2/mitotic-specific cyclin B"/>
    <property type="match status" value="1"/>
</dbReference>
<name>A0A371CDR5_YARLL</name>
<dbReference type="VEuPathDB" id="FungiDB:YALI1_B20009g"/>
<dbReference type="InterPro" id="IPR006671">
    <property type="entry name" value="Cyclin_N"/>
</dbReference>
<keyword evidence="4" id="KW-0131">Cell cycle</keyword>
<keyword evidence="3 5" id="KW-0195">Cyclin</keyword>
<comment type="similarity">
    <text evidence="1">Belongs to the cyclin family. Cyclin AB subfamily.</text>
</comment>
<dbReference type="InterPro" id="IPR036915">
    <property type="entry name" value="Cyclin-like_sf"/>
</dbReference>
<dbReference type="InterPro" id="IPR046965">
    <property type="entry name" value="Cyclin_A/B-like"/>
</dbReference>
<evidence type="ECO:0000313" key="9">
    <source>
        <dbReference type="EMBL" id="RDW28432.1"/>
    </source>
</evidence>
<dbReference type="InterPro" id="IPR039361">
    <property type="entry name" value="Cyclin"/>
</dbReference>
<feature type="domain" description="Cyclin-like" evidence="7">
    <location>
        <begin position="293"/>
        <end position="377"/>
    </location>
</feature>
<sequence>MTGLRDENTSASMRLPRAKTAEPSDMDISIGENGALNARPALNDLSNVGLSGNVFKHTAASQARRALTSKTTNGAATNKPAVKPTFSAAVAGLSRTRQPYSNNPNTQQPSNITRASSTTTNPYTRPQRASLQTKSVSADFSIPVFQSKTGPLDVPPMTRKRPSQGAKDMEMPRLAARGGKHHQTMETFAYREEGPLAKKHKQEEDKTAVALEAEQEEVIRRPLIQVLAPGATGIDVEHDDLDAEDIDDPMAAGEYVDEIFTHLYNLEEEYQPNPRYIDDQKSLSWNTRAVLIDWLVEVHQKFRLLPETLFLAVNIVDRFMSRRVVALNKVQLVGITSLLLATKYEEVFTPALSNFVYVVDGSYPEDEILRAERFILQVLQFNLSYPNPMNFLRRISKADDFDIHSRTFGKYLCEIALVDHTFMEFKHSLVAAAAMHVGRMMLARSQWTNNLVYYSGGYTQKDIAPVCRKIFQFLIGPVEHEAFFKKYATKKFLKASIIAREWALGVQEQIKNGVNSYETNLFI</sequence>
<dbReference type="SMART" id="SM01332">
    <property type="entry name" value="Cyclin_C"/>
    <property type="match status" value="1"/>
</dbReference>